<dbReference type="EMBL" id="JAUGQQ010000002">
    <property type="protein sequence ID" value="MDN3723641.1"/>
    <property type="molecule type" value="Genomic_DNA"/>
</dbReference>
<keyword evidence="2" id="KW-1185">Reference proteome</keyword>
<dbReference type="RefSeq" id="WP_290253728.1">
    <property type="nucleotide sequence ID" value="NZ_JAUGQQ010000002.1"/>
</dbReference>
<organism evidence="1 2">
    <name type="scientific">Aequorivita aurantiaca</name>
    <dbReference type="NCBI Taxonomy" id="3053356"/>
    <lineage>
        <taxon>Bacteria</taxon>
        <taxon>Pseudomonadati</taxon>
        <taxon>Bacteroidota</taxon>
        <taxon>Flavobacteriia</taxon>
        <taxon>Flavobacteriales</taxon>
        <taxon>Flavobacteriaceae</taxon>
        <taxon>Aequorivita</taxon>
    </lineage>
</organism>
<evidence type="ECO:0000313" key="2">
    <source>
        <dbReference type="Proteomes" id="UP001244787"/>
    </source>
</evidence>
<gene>
    <name evidence="1" type="ORF">QRD02_04555</name>
</gene>
<proteinExistence type="predicted"/>
<sequence>MMAREKYILVNHYCQNSHIEDTFIMQLQEYGLISFEEKQNNIFIDEKDISEIERLFRLHHDLGINFEGLDAIKQMLKRMQKLENELTLLQKKLRLYE</sequence>
<evidence type="ECO:0000313" key="1">
    <source>
        <dbReference type="EMBL" id="MDN3723641.1"/>
    </source>
</evidence>
<reference evidence="1 2" key="1">
    <citation type="submission" date="2023-06" db="EMBL/GenBank/DDBJ databases">
        <authorList>
            <person name="Ye Y.-Q."/>
            <person name="Du Z.-J."/>
        </authorList>
    </citation>
    <scope>NUCLEOTIDE SEQUENCE [LARGE SCALE GENOMIC DNA]</scope>
    <source>
        <strain evidence="1 2">SDUM287046</strain>
    </source>
</reference>
<name>A0ABT8DEC4_9FLAO</name>
<dbReference type="Gene3D" id="1.10.1660.10">
    <property type="match status" value="1"/>
</dbReference>
<dbReference type="Pfam" id="PF13591">
    <property type="entry name" value="MerR_2"/>
    <property type="match status" value="1"/>
</dbReference>
<dbReference type="Proteomes" id="UP001244787">
    <property type="component" value="Unassembled WGS sequence"/>
</dbReference>
<accession>A0ABT8DEC4</accession>
<comment type="caution">
    <text evidence="1">The sequence shown here is derived from an EMBL/GenBank/DDBJ whole genome shotgun (WGS) entry which is preliminary data.</text>
</comment>
<protein>
    <submittedName>
        <fullName evidence="1">Chaperone modulator CbpM</fullName>
    </submittedName>
</protein>